<dbReference type="EMBL" id="CP053708">
    <property type="protein sequence ID" value="QKE91823.1"/>
    <property type="molecule type" value="Genomic_DNA"/>
</dbReference>
<sequence>MQPINSTDSTTALLIPCPPDKFGEFIAGLLGKPHVLSKEFQGHFEIGVDEVLEFHHLIEQRIADQNFASLIECVLTTTYADRSSVEVRSIDQFRAYAETRSLIPVHIAITWIYLFSFTGRQFPKNSR</sequence>
<keyword evidence="2" id="KW-1185">Reference proteome</keyword>
<evidence type="ECO:0000313" key="2">
    <source>
        <dbReference type="Proteomes" id="UP000500767"/>
    </source>
</evidence>
<dbReference type="KEGG" id="lck:HN018_18880"/>
<protein>
    <submittedName>
        <fullName evidence="1">Uncharacterized protein</fullName>
    </submittedName>
</protein>
<proteinExistence type="predicted"/>
<evidence type="ECO:0000313" key="1">
    <source>
        <dbReference type="EMBL" id="QKE91823.1"/>
    </source>
</evidence>
<dbReference type="RefSeq" id="WP_171835768.1">
    <property type="nucleotide sequence ID" value="NZ_CP053708.1"/>
</dbReference>
<dbReference type="Proteomes" id="UP000500767">
    <property type="component" value="Chromosome"/>
</dbReference>
<organism evidence="1 2">
    <name type="scientific">Lichenicola cladoniae</name>
    <dbReference type="NCBI Taxonomy" id="1484109"/>
    <lineage>
        <taxon>Bacteria</taxon>
        <taxon>Pseudomonadati</taxon>
        <taxon>Pseudomonadota</taxon>
        <taxon>Alphaproteobacteria</taxon>
        <taxon>Acetobacterales</taxon>
        <taxon>Acetobacteraceae</taxon>
        <taxon>Lichenicola</taxon>
    </lineage>
</organism>
<gene>
    <name evidence="1" type="ORF">HN018_18880</name>
</gene>
<name>A0A6M8HTJ1_9PROT</name>
<reference evidence="1 2" key="1">
    <citation type="journal article" date="2014" name="World J. Microbiol. Biotechnol.">
        <title>Biodiversity and physiological characteristics of Antarctic and Arctic lichens-associated bacteria.</title>
        <authorList>
            <person name="Lee Y.M."/>
            <person name="Kim E.H."/>
            <person name="Lee H.K."/>
            <person name="Hong S.G."/>
        </authorList>
    </citation>
    <scope>NUCLEOTIDE SEQUENCE [LARGE SCALE GENOMIC DNA]</scope>
    <source>
        <strain evidence="1 2">PAMC 26569</strain>
    </source>
</reference>
<accession>A0A6M8HTJ1</accession>
<dbReference type="AlphaFoldDB" id="A0A6M8HTJ1"/>